<dbReference type="SUPFAM" id="SSF52540">
    <property type="entry name" value="P-loop containing nucleoside triphosphate hydrolases"/>
    <property type="match status" value="1"/>
</dbReference>
<proteinExistence type="predicted"/>
<gene>
    <name evidence="2" type="ORF">GNE12_08980</name>
</gene>
<accession>A0ABR6S6Y2</accession>
<organism evidence="2 3">
    <name type="scientific">Trichormus variabilis N2B</name>
    <dbReference type="NCBI Taxonomy" id="2681315"/>
    <lineage>
        <taxon>Bacteria</taxon>
        <taxon>Bacillati</taxon>
        <taxon>Cyanobacteriota</taxon>
        <taxon>Cyanophyceae</taxon>
        <taxon>Nostocales</taxon>
        <taxon>Nostocaceae</taxon>
        <taxon>Trichormus</taxon>
    </lineage>
</organism>
<dbReference type="Proteomes" id="UP000570851">
    <property type="component" value="Unassembled WGS sequence"/>
</dbReference>
<reference evidence="2 3" key="1">
    <citation type="submission" date="2019-11" db="EMBL/GenBank/DDBJ databases">
        <title>Comparison of genomes from free-living endosymbiotic cyanobacteria isolated from Azolla.</title>
        <authorList>
            <person name="Thiel T."/>
            <person name="Pratte B."/>
        </authorList>
    </citation>
    <scope>NUCLEOTIDE SEQUENCE [LARGE SCALE GENOMIC DNA]</scope>
    <source>
        <strain evidence="2 3">N2B</strain>
    </source>
</reference>
<dbReference type="SUPFAM" id="SSF47413">
    <property type="entry name" value="lambda repressor-like DNA-binding domains"/>
    <property type="match status" value="1"/>
</dbReference>
<evidence type="ECO:0000313" key="3">
    <source>
        <dbReference type="Proteomes" id="UP000570851"/>
    </source>
</evidence>
<comment type="caution">
    <text evidence="2">The sequence shown here is derived from an EMBL/GenBank/DDBJ whole genome shotgun (WGS) entry which is preliminary data.</text>
</comment>
<dbReference type="PANTHER" id="PTHR46844">
    <property type="entry name" value="SLR5058 PROTEIN"/>
    <property type="match status" value="1"/>
</dbReference>
<dbReference type="RefSeq" id="WP_011318714.1">
    <property type="nucleotide sequence ID" value="NZ_JACKZP010000025.1"/>
</dbReference>
<dbReference type="PROSITE" id="PS50837">
    <property type="entry name" value="NACHT"/>
    <property type="match status" value="1"/>
</dbReference>
<dbReference type="Pfam" id="PF22727">
    <property type="entry name" value="NCH2"/>
    <property type="match status" value="1"/>
</dbReference>
<dbReference type="InterPro" id="IPR054501">
    <property type="entry name" value="NCH2"/>
</dbReference>
<sequence length="766" mass="88510">MTSQGLRASPEGIRAAKTALTDKTLTQQKLAAALGITRQPVSKFFAGEPVSRSCFVQICQQLGLSWQKVVGLAEEAISETTLQPKGIDLDVLVREVRQKRQEKIQDQCCTLQMLDIAQAIPLSEIYTPVSILEEITSQQWREISDLMNDWCLESNFQGFGQGNHQRALAGLDAISRYSKLMLLGKPGSGKTTFLQYLAMECNHGKLRPNQVPIFIRLKEFAEDTQRESELNLLQYLLQEFSCNGVEEESTLAVLAGGKALILLDALDEVPLSHVDKVIREIRKFIQTFYKNQFVITCRVSAQKYRFQGFTEVEIADFQEQQRDVFVRQWFMAVAHLSSKEGESTCNIFTQQLNLPENQRIRELANTPILLHLLCLVFRVKMQFPYKPANLYEQALNILLARWDETRGIKRDDFYAHLNLANKKKLLCYLAVHTFVKGDYFFTSDKIQNLICDYLSNQSNTIDLQQHSIAVLQGIEAQDGLLVERARGIDSFSHLAFQEYLTAKYIVDDAQNYNWQLLINHIGEERWHNLLFLIVSMLDNPDEILQLMKDKIDELVAADEKIQSYLVWLHQKTSEVVNSQQVFAARAFYIICSCTFTHSANDVLAGDLFNNLSFNSELALDQLLFSTLNCVSELELGFEQNLHHAHAFNYIYALNINFDEAINVVNDAEFREELQKLKRGLPSAEGNLEKVVYWWYENGKLWNQQLRSKIIKYRNIGYDWQFNQQQVRLLQQYFEANKLLRDCLRYALDSRLKRKIEDELFLVYQKR</sequence>
<dbReference type="InterPro" id="IPR027417">
    <property type="entry name" value="P-loop_NTPase"/>
</dbReference>
<feature type="domain" description="NACHT" evidence="1">
    <location>
        <begin position="178"/>
        <end position="298"/>
    </location>
</feature>
<dbReference type="GeneID" id="58724589"/>
<dbReference type="Pfam" id="PF05729">
    <property type="entry name" value="NACHT"/>
    <property type="match status" value="1"/>
</dbReference>
<dbReference type="EMBL" id="JACKZP010000025">
    <property type="protein sequence ID" value="MBC1302048.1"/>
    <property type="molecule type" value="Genomic_DNA"/>
</dbReference>
<dbReference type="Gene3D" id="3.40.50.300">
    <property type="entry name" value="P-loop containing nucleotide triphosphate hydrolases"/>
    <property type="match status" value="1"/>
</dbReference>
<protein>
    <submittedName>
        <fullName evidence="2">NACHT domain-containing NTPase</fullName>
    </submittedName>
</protein>
<dbReference type="PANTHER" id="PTHR46844:SF1">
    <property type="entry name" value="SLR5058 PROTEIN"/>
    <property type="match status" value="1"/>
</dbReference>
<evidence type="ECO:0000313" key="2">
    <source>
        <dbReference type="EMBL" id="MBC1302048.1"/>
    </source>
</evidence>
<dbReference type="InterPro" id="IPR007111">
    <property type="entry name" value="NACHT_NTPase"/>
</dbReference>
<name>A0ABR6S6Y2_ANAVA</name>
<dbReference type="InterPro" id="IPR010982">
    <property type="entry name" value="Lambda_DNA-bd_dom_sf"/>
</dbReference>
<keyword evidence="3" id="KW-1185">Reference proteome</keyword>
<evidence type="ECO:0000259" key="1">
    <source>
        <dbReference type="PROSITE" id="PS50837"/>
    </source>
</evidence>